<dbReference type="STRING" id="47839.BN973_05665"/>
<evidence type="ECO:0000313" key="2">
    <source>
        <dbReference type="EMBL" id="CDO91258.1"/>
    </source>
</evidence>
<protein>
    <submittedName>
        <fullName evidence="2">Uncharacterized protein</fullName>
    </submittedName>
</protein>
<dbReference type="AlphaFoldDB" id="A0A024K711"/>
<dbReference type="Proteomes" id="UP000028880">
    <property type="component" value="Unassembled WGS sequence"/>
</dbReference>
<reference evidence="2" key="2">
    <citation type="submission" date="2014-04" db="EMBL/GenBank/DDBJ databases">
        <authorList>
            <person name="Xu Y.W."/>
            <person name="Yang Q."/>
        </authorList>
    </citation>
    <scope>NUCLEOTIDE SEQUENCE</scope>
    <source>
        <strain evidence="2">DSM 44626</strain>
    </source>
</reference>
<dbReference type="Proteomes" id="UP000193710">
    <property type="component" value="Unassembled WGS sequence"/>
</dbReference>
<reference evidence="2" key="1">
    <citation type="journal article" date="2014" name="Genome Announc.">
        <title>Draft Genome Sequence of Mycobacterium triplex DSM 44626.</title>
        <authorList>
            <person name="Sassi M."/>
            <person name="Croce O."/>
            <person name="Robert C."/>
            <person name="Raoult D."/>
            <person name="Drancourt M."/>
        </authorList>
    </citation>
    <scope>NUCLEOTIDE SEQUENCE [LARGE SCALE GENOMIC DNA]</scope>
    <source>
        <strain evidence="2">DSM 44626</strain>
    </source>
</reference>
<evidence type="ECO:0000313" key="3">
    <source>
        <dbReference type="EMBL" id="ORX03258.1"/>
    </source>
</evidence>
<organism evidence="2">
    <name type="scientific">Mycobacterium triplex</name>
    <dbReference type="NCBI Taxonomy" id="47839"/>
    <lineage>
        <taxon>Bacteria</taxon>
        <taxon>Bacillati</taxon>
        <taxon>Actinomycetota</taxon>
        <taxon>Actinomycetes</taxon>
        <taxon>Mycobacteriales</taxon>
        <taxon>Mycobacteriaceae</taxon>
        <taxon>Mycobacterium</taxon>
        <taxon>Mycobacterium simiae complex</taxon>
    </lineage>
</organism>
<dbReference type="EMBL" id="LQPY01000023">
    <property type="protein sequence ID" value="ORX03258.1"/>
    <property type="molecule type" value="Genomic_DNA"/>
</dbReference>
<dbReference type="RefSeq" id="WP_036473446.1">
    <property type="nucleotide sequence ID" value="NZ_HG964447.1"/>
</dbReference>
<accession>A0A024K711</accession>
<gene>
    <name evidence="3" type="ORF">AWC29_00925</name>
    <name evidence="2" type="ORF">BN973_05665</name>
</gene>
<evidence type="ECO:0000313" key="4">
    <source>
        <dbReference type="Proteomes" id="UP000193710"/>
    </source>
</evidence>
<dbReference type="EMBL" id="HG964447">
    <property type="protein sequence ID" value="CDO91258.1"/>
    <property type="molecule type" value="Genomic_DNA"/>
</dbReference>
<dbReference type="HOGENOM" id="CLU_1990206_0_0_11"/>
<evidence type="ECO:0000256" key="1">
    <source>
        <dbReference type="SAM" id="MobiDB-lite"/>
    </source>
</evidence>
<sequence>MAPRKRKNGRAAAEAAYANLLKDNTALVGDVGETWDAYVAQLHDAAAARERYEEARAAAVKGGAVTNDQLDQMGYKKTAKLPTPPPRTPAGPTSQSSPGSKPDAPAGRPEPSSDSHTNGVSAEPALASVGAANRGEY</sequence>
<keyword evidence="4" id="KW-1185">Reference proteome</keyword>
<reference evidence="3 4" key="3">
    <citation type="submission" date="2016-01" db="EMBL/GenBank/DDBJ databases">
        <title>The new phylogeny of the genus Mycobacterium.</title>
        <authorList>
            <person name="Tarcisio F."/>
            <person name="Conor M."/>
            <person name="Antonella G."/>
            <person name="Elisabetta G."/>
            <person name="Giulia F.S."/>
            <person name="Sara T."/>
            <person name="Anna F."/>
            <person name="Clotilde B."/>
            <person name="Roberto B."/>
            <person name="Veronica D.S."/>
            <person name="Fabio R."/>
            <person name="Monica P."/>
            <person name="Olivier J."/>
            <person name="Enrico T."/>
            <person name="Nicola S."/>
        </authorList>
    </citation>
    <scope>NUCLEOTIDE SEQUENCE [LARGE SCALE GENOMIC DNA]</scope>
    <source>
        <strain evidence="3 4">DSM 44626</strain>
    </source>
</reference>
<feature type="region of interest" description="Disordered" evidence="1">
    <location>
        <begin position="60"/>
        <end position="137"/>
    </location>
</feature>
<name>A0A024K711_9MYCO</name>
<dbReference type="OrthoDB" id="4737025at2"/>
<proteinExistence type="predicted"/>